<gene>
    <name evidence="1" type="ORF">Anas_05360</name>
</gene>
<organism evidence="1 2">
    <name type="scientific">Armadillidium nasatum</name>
    <dbReference type="NCBI Taxonomy" id="96803"/>
    <lineage>
        <taxon>Eukaryota</taxon>
        <taxon>Metazoa</taxon>
        <taxon>Ecdysozoa</taxon>
        <taxon>Arthropoda</taxon>
        <taxon>Crustacea</taxon>
        <taxon>Multicrustacea</taxon>
        <taxon>Malacostraca</taxon>
        <taxon>Eumalacostraca</taxon>
        <taxon>Peracarida</taxon>
        <taxon>Isopoda</taxon>
        <taxon>Oniscidea</taxon>
        <taxon>Crinocheta</taxon>
        <taxon>Armadillidiidae</taxon>
        <taxon>Armadillidium</taxon>
    </lineage>
</organism>
<evidence type="ECO:0000313" key="1">
    <source>
        <dbReference type="EMBL" id="KAB7495326.1"/>
    </source>
</evidence>
<dbReference type="Proteomes" id="UP000326759">
    <property type="component" value="Unassembled WGS sequence"/>
</dbReference>
<reference evidence="1 2" key="1">
    <citation type="journal article" date="2019" name="PLoS Biol.">
        <title>Sex chromosomes control vertical transmission of feminizing Wolbachia symbionts in an isopod.</title>
        <authorList>
            <person name="Becking T."/>
            <person name="Chebbi M.A."/>
            <person name="Giraud I."/>
            <person name="Moumen B."/>
            <person name="Laverre T."/>
            <person name="Caubet Y."/>
            <person name="Peccoud J."/>
            <person name="Gilbert C."/>
            <person name="Cordaux R."/>
        </authorList>
    </citation>
    <scope>NUCLEOTIDE SEQUENCE [LARGE SCALE GENOMIC DNA]</scope>
    <source>
        <strain evidence="1">ANa2</strain>
        <tissue evidence="1">Whole body excluding digestive tract and cuticle</tissue>
    </source>
</reference>
<sequence length="177" mass="20171">MTDYIPHNLGDLFTEEIYNKSKLSNLGRVDKIENIQILNDISHDINISPLAFHAMGILLKYGFINCKDYNVSEIASIIAMSEILSKDVQFEVNRLLKAIEDLLKSAGLDRFINNLFAFKNGERVQLSYEETKRIGIVKTDLEKYLSSYGGDLQKCKSKIEDNVVLSADQNLFQPKFD</sequence>
<evidence type="ECO:0000313" key="2">
    <source>
        <dbReference type="Proteomes" id="UP000326759"/>
    </source>
</evidence>
<dbReference type="EMBL" id="SEYY01022751">
    <property type="protein sequence ID" value="KAB7495326.1"/>
    <property type="molecule type" value="Genomic_DNA"/>
</dbReference>
<comment type="caution">
    <text evidence="1">The sequence shown here is derived from an EMBL/GenBank/DDBJ whole genome shotgun (WGS) entry which is preliminary data.</text>
</comment>
<name>A0A5N5SMV0_9CRUS</name>
<keyword evidence="2" id="KW-1185">Reference proteome</keyword>
<dbReference type="AlphaFoldDB" id="A0A5N5SMV0"/>
<proteinExistence type="predicted"/>
<protein>
    <submittedName>
        <fullName evidence="1">Uncharacterized protein</fullName>
    </submittedName>
</protein>
<accession>A0A5N5SMV0</accession>